<dbReference type="Proteomes" id="UP000694547">
    <property type="component" value="Chromosome 5"/>
</dbReference>
<dbReference type="AlphaFoldDB" id="A0A8C8T9T9"/>
<evidence type="ECO:0000313" key="1">
    <source>
        <dbReference type="Ensembl" id="ENSPEMP00000007292.1"/>
    </source>
</evidence>
<reference evidence="1" key="2">
    <citation type="submission" date="2025-08" db="UniProtKB">
        <authorList>
            <consortium name="Ensembl"/>
        </authorList>
    </citation>
    <scope>IDENTIFICATION</scope>
</reference>
<name>A0A8C8T9T9_PERMB</name>
<accession>A0A8C8T9T9</accession>
<protein>
    <submittedName>
        <fullName evidence="1">Uncharacterized protein</fullName>
    </submittedName>
</protein>
<reference evidence="1" key="3">
    <citation type="submission" date="2025-09" db="UniProtKB">
        <authorList>
            <consortium name="Ensembl"/>
        </authorList>
    </citation>
    <scope>IDENTIFICATION</scope>
</reference>
<sequence>MSPLCHIIMSSGLLIKPSQ</sequence>
<proteinExistence type="predicted"/>
<reference evidence="1 2" key="1">
    <citation type="submission" date="2018-10" db="EMBL/GenBank/DDBJ databases">
        <title>Improved assembly of the deer mouse Peromyscus maniculatus genome.</title>
        <authorList>
            <person name="Lassance J.-M."/>
            <person name="Hoekstra H.E."/>
        </authorList>
    </citation>
    <scope>NUCLEOTIDE SEQUENCE [LARGE SCALE GENOMIC DNA]</scope>
</reference>
<organism evidence="1 2">
    <name type="scientific">Peromyscus maniculatus bairdii</name>
    <name type="common">Prairie deer mouse</name>
    <dbReference type="NCBI Taxonomy" id="230844"/>
    <lineage>
        <taxon>Eukaryota</taxon>
        <taxon>Metazoa</taxon>
        <taxon>Chordata</taxon>
        <taxon>Craniata</taxon>
        <taxon>Vertebrata</taxon>
        <taxon>Euteleostomi</taxon>
        <taxon>Mammalia</taxon>
        <taxon>Eutheria</taxon>
        <taxon>Euarchontoglires</taxon>
        <taxon>Glires</taxon>
        <taxon>Rodentia</taxon>
        <taxon>Myomorpha</taxon>
        <taxon>Muroidea</taxon>
        <taxon>Cricetidae</taxon>
        <taxon>Neotominae</taxon>
        <taxon>Peromyscus</taxon>
    </lineage>
</organism>
<keyword evidence="2" id="KW-1185">Reference proteome</keyword>
<evidence type="ECO:0000313" key="2">
    <source>
        <dbReference type="Proteomes" id="UP000694547"/>
    </source>
</evidence>
<dbReference type="Ensembl" id="ENSPEMT00000011431.2">
    <property type="protein sequence ID" value="ENSPEMP00000007292.1"/>
    <property type="gene ID" value="ENSPEMG00000009292.2"/>
</dbReference>